<proteinExistence type="predicted"/>
<sequence length="119" mass="13543">MIFLGRPEITVTPGSDPKNELYLNSILAFGRQVLWTGLRMPLSYLPLWCRRLVKWEPPWTTDVLVMLLHFVYCGVLPSHSKTNCFQTHVITNELSIGSAQLSLLIFFPTNSDSIEGYIS</sequence>
<dbReference type="KEGG" id="cim:CIMG_08474"/>
<dbReference type="VEuPathDB" id="FungiDB:CIMG_08474"/>
<name>J3K5K3_COCIM</name>
<dbReference type="Proteomes" id="UP000001261">
    <property type="component" value="Unassembled WGS sequence"/>
</dbReference>
<accession>J3K5K3</accession>
<dbReference type="GeneID" id="4560076"/>
<dbReference type="AlphaFoldDB" id="J3K5K3"/>
<dbReference type="InParanoid" id="J3K5K3"/>
<evidence type="ECO:0000313" key="2">
    <source>
        <dbReference type="Proteomes" id="UP000001261"/>
    </source>
</evidence>
<dbReference type="EMBL" id="GG704913">
    <property type="protein sequence ID" value="EAS29728.3"/>
    <property type="molecule type" value="Genomic_DNA"/>
</dbReference>
<reference evidence="2" key="1">
    <citation type="journal article" date="2009" name="Genome Res.">
        <title>Comparative genomic analyses of the human fungal pathogens Coccidioides and their relatives.</title>
        <authorList>
            <person name="Sharpton T.J."/>
            <person name="Stajich J.E."/>
            <person name="Rounsley S.D."/>
            <person name="Gardner M.J."/>
            <person name="Wortman J.R."/>
            <person name="Jordar V.S."/>
            <person name="Maiti R."/>
            <person name="Kodira C.D."/>
            <person name="Neafsey D.E."/>
            <person name="Zeng Q."/>
            <person name="Hung C.-Y."/>
            <person name="McMahan C."/>
            <person name="Muszewska A."/>
            <person name="Grynberg M."/>
            <person name="Mandel M.A."/>
            <person name="Kellner E.M."/>
            <person name="Barker B.M."/>
            <person name="Galgiani J.N."/>
            <person name="Orbach M.J."/>
            <person name="Kirkland T.N."/>
            <person name="Cole G.T."/>
            <person name="Henn M.R."/>
            <person name="Birren B.W."/>
            <person name="Taylor J.W."/>
        </authorList>
    </citation>
    <scope>NUCLEOTIDE SEQUENCE [LARGE SCALE GENOMIC DNA]</scope>
    <source>
        <strain evidence="2">RS</strain>
    </source>
</reference>
<protein>
    <submittedName>
        <fullName evidence="1">Uncharacterized protein</fullName>
    </submittedName>
</protein>
<dbReference type="RefSeq" id="XP_001241311.2">
    <property type="nucleotide sequence ID" value="XM_001241310.2"/>
</dbReference>
<evidence type="ECO:0000313" key="1">
    <source>
        <dbReference type="EMBL" id="EAS29728.3"/>
    </source>
</evidence>
<gene>
    <name evidence="1" type="ORF">CIMG_08474</name>
</gene>
<reference evidence="2" key="2">
    <citation type="journal article" date="2010" name="Genome Res.">
        <title>Population genomic sequencing of Coccidioides fungi reveals recent hybridization and transposon control.</title>
        <authorList>
            <person name="Neafsey D.E."/>
            <person name="Barker B.M."/>
            <person name="Sharpton T.J."/>
            <person name="Stajich J.E."/>
            <person name="Park D.J."/>
            <person name="Whiston E."/>
            <person name="Hung C.-Y."/>
            <person name="McMahan C."/>
            <person name="White J."/>
            <person name="Sykes S."/>
            <person name="Heiman D."/>
            <person name="Young S."/>
            <person name="Zeng Q."/>
            <person name="Abouelleil A."/>
            <person name="Aftuck L."/>
            <person name="Bessette D."/>
            <person name="Brown A."/>
            <person name="FitzGerald M."/>
            <person name="Lui A."/>
            <person name="Macdonald J.P."/>
            <person name="Priest M."/>
            <person name="Orbach M.J."/>
            <person name="Galgiani J.N."/>
            <person name="Kirkland T.N."/>
            <person name="Cole G.T."/>
            <person name="Birren B.W."/>
            <person name="Henn M.R."/>
            <person name="Taylor J.W."/>
            <person name="Rounsley S.D."/>
        </authorList>
    </citation>
    <scope>GENOME REANNOTATION</scope>
    <source>
        <strain evidence="2">RS</strain>
    </source>
</reference>
<keyword evidence="2" id="KW-1185">Reference proteome</keyword>
<organism evidence="1 2">
    <name type="scientific">Coccidioides immitis (strain RS)</name>
    <name type="common">Valley fever fungus</name>
    <dbReference type="NCBI Taxonomy" id="246410"/>
    <lineage>
        <taxon>Eukaryota</taxon>
        <taxon>Fungi</taxon>
        <taxon>Dikarya</taxon>
        <taxon>Ascomycota</taxon>
        <taxon>Pezizomycotina</taxon>
        <taxon>Eurotiomycetes</taxon>
        <taxon>Eurotiomycetidae</taxon>
        <taxon>Onygenales</taxon>
        <taxon>Onygenaceae</taxon>
        <taxon>Coccidioides</taxon>
    </lineage>
</organism>